<feature type="region of interest" description="Disordered" evidence="1">
    <location>
        <begin position="165"/>
        <end position="185"/>
    </location>
</feature>
<keyword evidence="3" id="KW-1185">Reference proteome</keyword>
<feature type="chain" id="PRO_5012588048" evidence="2">
    <location>
        <begin position="16"/>
        <end position="548"/>
    </location>
</feature>
<keyword evidence="2" id="KW-0732">Signal</keyword>
<dbReference type="Proteomes" id="UP000046392">
    <property type="component" value="Unplaced"/>
</dbReference>
<feature type="signal peptide" evidence="2">
    <location>
        <begin position="1"/>
        <end position="15"/>
    </location>
</feature>
<proteinExistence type="predicted"/>
<feature type="region of interest" description="Disordered" evidence="1">
    <location>
        <begin position="414"/>
        <end position="472"/>
    </location>
</feature>
<feature type="compositionally biased region" description="Polar residues" evidence="1">
    <location>
        <begin position="420"/>
        <end position="464"/>
    </location>
</feature>
<reference evidence="4" key="1">
    <citation type="submission" date="2017-02" db="UniProtKB">
        <authorList>
            <consortium name="WormBaseParasite"/>
        </authorList>
    </citation>
    <scope>IDENTIFICATION</scope>
</reference>
<protein>
    <submittedName>
        <fullName evidence="4">Ground-like domain-containing protein</fullName>
    </submittedName>
</protein>
<feature type="region of interest" description="Disordered" evidence="1">
    <location>
        <begin position="360"/>
        <end position="383"/>
    </location>
</feature>
<feature type="compositionally biased region" description="Polar residues" evidence="1">
    <location>
        <begin position="165"/>
        <end position="175"/>
    </location>
</feature>
<evidence type="ECO:0000256" key="2">
    <source>
        <dbReference type="SAM" id="SignalP"/>
    </source>
</evidence>
<dbReference type="WBParaSite" id="SPAL_0001452100.1">
    <property type="protein sequence ID" value="SPAL_0001452100.1"/>
    <property type="gene ID" value="SPAL_0001452100"/>
</dbReference>
<accession>A0A0N5C9D7</accession>
<name>A0A0N5C9D7_STREA</name>
<dbReference type="AlphaFoldDB" id="A0A0N5C9D7"/>
<organism evidence="3 4">
    <name type="scientific">Strongyloides papillosus</name>
    <name type="common">Intestinal threadworm</name>
    <dbReference type="NCBI Taxonomy" id="174720"/>
    <lineage>
        <taxon>Eukaryota</taxon>
        <taxon>Metazoa</taxon>
        <taxon>Ecdysozoa</taxon>
        <taxon>Nematoda</taxon>
        <taxon>Chromadorea</taxon>
        <taxon>Rhabditida</taxon>
        <taxon>Tylenchina</taxon>
        <taxon>Panagrolaimomorpha</taxon>
        <taxon>Strongyloidoidea</taxon>
        <taxon>Strongyloididae</taxon>
        <taxon>Strongyloides</taxon>
    </lineage>
</organism>
<evidence type="ECO:0000313" key="3">
    <source>
        <dbReference type="Proteomes" id="UP000046392"/>
    </source>
</evidence>
<evidence type="ECO:0000313" key="4">
    <source>
        <dbReference type="WBParaSite" id="SPAL_0001452100.1"/>
    </source>
</evidence>
<evidence type="ECO:0000256" key="1">
    <source>
        <dbReference type="SAM" id="MobiDB-lite"/>
    </source>
</evidence>
<sequence length="548" mass="60632">MLLLSIGQLSYACFGGSPPANCCRNGCANTYSTSGCPSPRPSVDYQAPQPSQVYSQYVAPQQSNYGIYAQVPPSYQSSGPSTYVNIPQQYHSNSYQQTHNVPQIPPQKTYISSFQNQQQPQYYNNGPVSQPTYTNTVPVSSGGDENNKAAAIYNTIQQTVSHEQTQPYNGHDSSSNTITNNQQPPPLPIQNVVGVKEEGTIPSQSSGNVITTVIHQQQSFIPEVKKNTYTEETNIISNNYNEQTPQIVTHRNVQKISTTDLHTTVPEDSSKKIVQVLPSETNIEELDYHDQDHEQQPVTSKETIMKTNIVPYTNEVMPPNPPAVGSNQLDGKVETIQVSELQPKGPDYQFQHNDKIYTQEKDEAVNSPGASDEKEETGDNTRIGEVVNIDNNIAPVSVIPQSKKVIEDIVKSSDFEKTDSSNTARYDIETTNKQSDLQPNSQPTTMVQTETHPTTPVQSQSIDYTSSSTSTSNNIAYEKTEGPTTSAIIPSASEIYSPTKTGTKTQTTDGSIYEEPTTTQKFTTTNPIIVQQSPIPYKIRRIFYRRKH</sequence>